<dbReference type="GO" id="GO:0003723">
    <property type="term" value="F:RNA binding"/>
    <property type="evidence" value="ECO:0007669"/>
    <property type="project" value="InterPro"/>
</dbReference>
<dbReference type="AlphaFoldDB" id="A0A9W8E329"/>
<gene>
    <name evidence="3" type="ORF">IWQ60_000054</name>
</gene>
<proteinExistence type="predicted"/>
<evidence type="ECO:0000313" key="3">
    <source>
        <dbReference type="EMBL" id="KAJ1930657.1"/>
    </source>
</evidence>
<protein>
    <recommendedName>
        <fullName evidence="2">FMR1-interacting protein 1 conserved domain-containing protein</fullName>
    </recommendedName>
</protein>
<dbReference type="GO" id="GO:0000492">
    <property type="term" value="P:box C/D snoRNP assembly"/>
    <property type="evidence" value="ECO:0007669"/>
    <property type="project" value="TreeGrafter"/>
</dbReference>
<dbReference type="Proteomes" id="UP001150569">
    <property type="component" value="Unassembled WGS sequence"/>
</dbReference>
<dbReference type="PANTHER" id="PTHR13309">
    <property type="entry name" value="NUCLEAR FRAGILE X MENTAL RETARDATION PROTEIN INTERACTING PROTEIN 1"/>
    <property type="match status" value="1"/>
</dbReference>
<feature type="region of interest" description="Disordered" evidence="1">
    <location>
        <begin position="36"/>
        <end position="176"/>
    </location>
</feature>
<dbReference type="InterPro" id="IPR039136">
    <property type="entry name" value="NUFIP1-like"/>
</dbReference>
<keyword evidence="4" id="KW-1185">Reference proteome</keyword>
<evidence type="ECO:0000259" key="2">
    <source>
        <dbReference type="Pfam" id="PF10453"/>
    </source>
</evidence>
<evidence type="ECO:0000256" key="1">
    <source>
        <dbReference type="SAM" id="MobiDB-lite"/>
    </source>
</evidence>
<evidence type="ECO:0000313" key="4">
    <source>
        <dbReference type="Proteomes" id="UP001150569"/>
    </source>
</evidence>
<comment type="caution">
    <text evidence="3">The sequence shown here is derived from an EMBL/GenBank/DDBJ whole genome shotgun (WGS) entry which is preliminary data.</text>
</comment>
<accession>A0A9W8E329</accession>
<reference evidence="3" key="1">
    <citation type="submission" date="2022-07" db="EMBL/GenBank/DDBJ databases">
        <title>Phylogenomic reconstructions and comparative analyses of Kickxellomycotina fungi.</title>
        <authorList>
            <person name="Reynolds N.K."/>
            <person name="Stajich J.E."/>
            <person name="Barry K."/>
            <person name="Grigoriev I.V."/>
            <person name="Crous P."/>
            <person name="Smith M.E."/>
        </authorList>
    </citation>
    <scope>NUCLEOTIDE SEQUENCE</scope>
    <source>
        <strain evidence="3">RSA 861</strain>
    </source>
</reference>
<dbReference type="Pfam" id="PF10453">
    <property type="entry name" value="NUFIP1"/>
    <property type="match status" value="1"/>
</dbReference>
<dbReference type="PANTHER" id="PTHR13309:SF0">
    <property type="entry name" value="FMR1-INTERACTING PROTEIN NUFIP1"/>
    <property type="match status" value="1"/>
</dbReference>
<dbReference type="OrthoDB" id="273070at2759"/>
<dbReference type="InterPro" id="IPR019496">
    <property type="entry name" value="NUFIP1_cons_dom"/>
</dbReference>
<name>A0A9W8E329_9FUNG</name>
<dbReference type="GO" id="GO:0005634">
    <property type="term" value="C:nucleus"/>
    <property type="evidence" value="ECO:0007669"/>
    <property type="project" value="TreeGrafter"/>
</dbReference>
<feature type="compositionally biased region" description="Basic and acidic residues" evidence="1">
    <location>
        <begin position="131"/>
        <end position="146"/>
    </location>
</feature>
<sequence>MDGVETDSVRRLRANFSQPGALEKWLAERRSRFPTQANIAKRAEEQTHAPAEANGETARSVQPKESLADLCAYGTSSDDEGGATADGTNRIDGPSDSENSDVDPEKDAVSTKLLPAPFGTSADQPDATGDQLDRTRGSGERTSDQRRPKRGRGDRHSSRTAQGPRYLNAANSSGHNQLPTALYSRLIAQDVRRDHKRVLQCLRFIASQDFLGIRPETTQRDSKRPLIREL</sequence>
<organism evidence="3 4">
    <name type="scientific">Tieghemiomyces parasiticus</name>
    <dbReference type="NCBI Taxonomy" id="78921"/>
    <lineage>
        <taxon>Eukaryota</taxon>
        <taxon>Fungi</taxon>
        <taxon>Fungi incertae sedis</taxon>
        <taxon>Zoopagomycota</taxon>
        <taxon>Kickxellomycotina</taxon>
        <taxon>Dimargaritomycetes</taxon>
        <taxon>Dimargaritales</taxon>
        <taxon>Dimargaritaceae</taxon>
        <taxon>Tieghemiomyces</taxon>
    </lineage>
</organism>
<dbReference type="EMBL" id="JANBPT010000002">
    <property type="protein sequence ID" value="KAJ1930657.1"/>
    <property type="molecule type" value="Genomic_DNA"/>
</dbReference>
<feature type="domain" description="FMR1-interacting protein 1 conserved" evidence="2">
    <location>
        <begin position="21"/>
        <end position="46"/>
    </location>
</feature>